<dbReference type="AlphaFoldDB" id="A0A395NQP7"/>
<reference evidence="1 2" key="1">
    <citation type="journal article" date="2018" name="PLoS Pathog.">
        <title>Evolution of structural diversity of trichothecenes, a family of toxins produced by plant pathogenic and entomopathogenic fungi.</title>
        <authorList>
            <person name="Proctor R.H."/>
            <person name="McCormick S.P."/>
            <person name="Kim H.S."/>
            <person name="Cardoza R.E."/>
            <person name="Stanley A.M."/>
            <person name="Lindo L."/>
            <person name="Kelly A."/>
            <person name="Brown D.W."/>
            <person name="Lee T."/>
            <person name="Vaughan M.M."/>
            <person name="Alexander N.J."/>
            <person name="Busman M."/>
            <person name="Gutierrez S."/>
        </authorList>
    </citation>
    <scope>NUCLEOTIDE SEQUENCE [LARGE SCALE GENOMIC DNA]</scope>
    <source>
        <strain evidence="1 2">IBT 40837</strain>
    </source>
</reference>
<sequence length="71" mass="7724">MLLVALIEVVKHTAKPPEPEPEVDAMDPKQLFHAFVNKLGHVCDSEKGGDTVTSFVILKKAGSPEQTHDVC</sequence>
<protein>
    <submittedName>
        <fullName evidence="1">Uncharacterized protein</fullName>
    </submittedName>
</protein>
<dbReference type="OrthoDB" id="3251507at2759"/>
<dbReference type="EMBL" id="PXOA01000213">
    <property type="protein sequence ID" value="RFU78410.1"/>
    <property type="molecule type" value="Genomic_DNA"/>
</dbReference>
<dbReference type="PANTHER" id="PTHR42037">
    <property type="match status" value="1"/>
</dbReference>
<dbReference type="PANTHER" id="PTHR42037:SF1">
    <property type="match status" value="1"/>
</dbReference>
<dbReference type="Proteomes" id="UP000266272">
    <property type="component" value="Unassembled WGS sequence"/>
</dbReference>
<gene>
    <name evidence="1" type="ORF">TARUN_3811</name>
</gene>
<organism evidence="1 2">
    <name type="scientific">Trichoderma arundinaceum</name>
    <dbReference type="NCBI Taxonomy" id="490622"/>
    <lineage>
        <taxon>Eukaryota</taxon>
        <taxon>Fungi</taxon>
        <taxon>Dikarya</taxon>
        <taxon>Ascomycota</taxon>
        <taxon>Pezizomycotina</taxon>
        <taxon>Sordariomycetes</taxon>
        <taxon>Hypocreomycetidae</taxon>
        <taxon>Hypocreales</taxon>
        <taxon>Hypocreaceae</taxon>
        <taxon>Trichoderma</taxon>
    </lineage>
</organism>
<proteinExistence type="predicted"/>
<evidence type="ECO:0000313" key="2">
    <source>
        <dbReference type="Proteomes" id="UP000266272"/>
    </source>
</evidence>
<comment type="caution">
    <text evidence="1">The sequence shown here is derived from an EMBL/GenBank/DDBJ whole genome shotgun (WGS) entry which is preliminary data.</text>
</comment>
<accession>A0A395NQP7</accession>
<keyword evidence="2" id="KW-1185">Reference proteome</keyword>
<evidence type="ECO:0000313" key="1">
    <source>
        <dbReference type="EMBL" id="RFU78410.1"/>
    </source>
</evidence>
<name>A0A395NQP7_TRIAR</name>